<keyword evidence="3" id="KW-1185">Reference proteome</keyword>
<evidence type="ECO:0000313" key="3">
    <source>
        <dbReference type="Proteomes" id="UP000199409"/>
    </source>
</evidence>
<accession>A0A1H3X4N3</accession>
<reference evidence="2 3" key="1">
    <citation type="submission" date="2016-10" db="EMBL/GenBank/DDBJ databases">
        <authorList>
            <person name="de Groot N.N."/>
        </authorList>
    </citation>
    <scope>NUCLEOTIDE SEQUENCE [LARGE SCALE GENOMIC DNA]</scope>
    <source>
        <strain evidence="2 3">DSM 7343</strain>
    </source>
</reference>
<protein>
    <submittedName>
        <fullName evidence="2">Uncharacterized protein</fullName>
    </submittedName>
</protein>
<gene>
    <name evidence="2" type="ORF">SAMN05660420_00808</name>
</gene>
<feature type="compositionally biased region" description="Polar residues" evidence="1">
    <location>
        <begin position="1"/>
        <end position="19"/>
    </location>
</feature>
<feature type="region of interest" description="Disordered" evidence="1">
    <location>
        <begin position="1"/>
        <end position="38"/>
    </location>
</feature>
<organism evidence="2 3">
    <name type="scientific">Desulfuromusa kysingii</name>
    <dbReference type="NCBI Taxonomy" id="37625"/>
    <lineage>
        <taxon>Bacteria</taxon>
        <taxon>Pseudomonadati</taxon>
        <taxon>Thermodesulfobacteriota</taxon>
        <taxon>Desulfuromonadia</taxon>
        <taxon>Desulfuromonadales</taxon>
        <taxon>Geopsychrobacteraceae</taxon>
        <taxon>Desulfuromusa</taxon>
    </lineage>
</organism>
<evidence type="ECO:0000313" key="2">
    <source>
        <dbReference type="EMBL" id="SDZ93931.1"/>
    </source>
</evidence>
<evidence type="ECO:0000256" key="1">
    <source>
        <dbReference type="SAM" id="MobiDB-lite"/>
    </source>
</evidence>
<proteinExistence type="predicted"/>
<dbReference type="EMBL" id="FNQN01000002">
    <property type="protein sequence ID" value="SDZ93931.1"/>
    <property type="molecule type" value="Genomic_DNA"/>
</dbReference>
<name>A0A1H3X4N3_9BACT</name>
<dbReference type="RefSeq" id="WP_092344979.1">
    <property type="nucleotide sequence ID" value="NZ_FNQN01000002.1"/>
</dbReference>
<dbReference type="AlphaFoldDB" id="A0A1H3X4N3"/>
<dbReference type="Proteomes" id="UP000199409">
    <property type="component" value="Unassembled WGS sequence"/>
</dbReference>
<sequence length="92" mass="9572">MPSPSPYTSAGGLQTQSGWQDEEKGGKSLLDSSGGRNSGVKILDSDNEYYVPGIMLITNGFAICPPYTSAGAGQTGDGISEECLRGCKPRVL</sequence>